<evidence type="ECO:0000313" key="3">
    <source>
        <dbReference type="Proteomes" id="UP000287651"/>
    </source>
</evidence>
<organism evidence="2 3">
    <name type="scientific">Ensete ventricosum</name>
    <name type="common">Abyssinian banana</name>
    <name type="synonym">Musa ensete</name>
    <dbReference type="NCBI Taxonomy" id="4639"/>
    <lineage>
        <taxon>Eukaryota</taxon>
        <taxon>Viridiplantae</taxon>
        <taxon>Streptophyta</taxon>
        <taxon>Embryophyta</taxon>
        <taxon>Tracheophyta</taxon>
        <taxon>Spermatophyta</taxon>
        <taxon>Magnoliopsida</taxon>
        <taxon>Liliopsida</taxon>
        <taxon>Zingiberales</taxon>
        <taxon>Musaceae</taxon>
        <taxon>Ensete</taxon>
    </lineage>
</organism>
<comment type="caution">
    <text evidence="2">The sequence shown here is derived from an EMBL/GenBank/DDBJ whole genome shotgun (WGS) entry which is preliminary data.</text>
</comment>
<name>A0A426XUM5_ENSVE</name>
<dbReference type="Pfam" id="PF05553">
    <property type="entry name" value="DUF761"/>
    <property type="match status" value="1"/>
</dbReference>
<feature type="compositionally biased region" description="Basic and acidic residues" evidence="1">
    <location>
        <begin position="77"/>
        <end position="87"/>
    </location>
</feature>
<reference evidence="2 3" key="1">
    <citation type="journal article" date="2014" name="Agronomy (Basel)">
        <title>A Draft Genome Sequence for Ensete ventricosum, the Drought-Tolerant Tree Against Hunger.</title>
        <authorList>
            <person name="Harrison J."/>
            <person name="Moore K.A."/>
            <person name="Paszkiewicz K."/>
            <person name="Jones T."/>
            <person name="Grant M."/>
            <person name="Ambacheew D."/>
            <person name="Muzemil S."/>
            <person name="Studholme D.J."/>
        </authorList>
    </citation>
    <scope>NUCLEOTIDE SEQUENCE [LARGE SCALE GENOMIC DNA]</scope>
</reference>
<dbReference type="AlphaFoldDB" id="A0A426XUM5"/>
<dbReference type="InterPro" id="IPR008480">
    <property type="entry name" value="DUF761_pln"/>
</dbReference>
<accession>A0A426XUM5</accession>
<sequence length="157" mass="18161">MSCLGLDRQLPLPTKKAWRKLASKLWPKLFKIKRPKSLTAMLCRRTQTHYHRACVDHNHWYFMPVYVDKPYSQPMQAREEANHEAKAASKNTTTTNDRSHLYMGAASAVAASSSQVVVEISGVDLRAEMFIGKFKEEKKLERQRSFDEYREMLARGV</sequence>
<evidence type="ECO:0000313" key="2">
    <source>
        <dbReference type="EMBL" id="RRT43194.1"/>
    </source>
</evidence>
<gene>
    <name evidence="2" type="ORF">B296_00044247</name>
</gene>
<proteinExistence type="predicted"/>
<dbReference type="Proteomes" id="UP000287651">
    <property type="component" value="Unassembled WGS sequence"/>
</dbReference>
<dbReference type="EMBL" id="AMZH03017306">
    <property type="protein sequence ID" value="RRT43194.1"/>
    <property type="molecule type" value="Genomic_DNA"/>
</dbReference>
<protein>
    <submittedName>
        <fullName evidence="2">Uncharacterized protein</fullName>
    </submittedName>
</protein>
<evidence type="ECO:0000256" key="1">
    <source>
        <dbReference type="SAM" id="MobiDB-lite"/>
    </source>
</evidence>
<feature type="region of interest" description="Disordered" evidence="1">
    <location>
        <begin position="76"/>
        <end position="96"/>
    </location>
</feature>